<keyword evidence="7 8" id="KW-0624">Polysaccharide degradation</keyword>
<evidence type="ECO:0000256" key="10">
    <source>
        <dbReference type="SAM" id="MobiDB-lite"/>
    </source>
</evidence>
<dbReference type="PANTHER" id="PTHR22298">
    <property type="entry name" value="ENDO-1,4-BETA-GLUCANASE"/>
    <property type="match status" value="1"/>
</dbReference>
<dbReference type="OrthoDB" id="10257085at2759"/>
<feature type="active site" evidence="8">
    <location>
        <position position="492"/>
    </location>
</feature>
<dbReference type="Proteomes" id="UP000027195">
    <property type="component" value="Unassembled WGS sequence"/>
</dbReference>
<dbReference type="InterPro" id="IPR033126">
    <property type="entry name" value="Glyco_hydro_9_Asp/Glu_AS"/>
</dbReference>
<evidence type="ECO:0000256" key="1">
    <source>
        <dbReference type="ARBA" id="ARBA00000966"/>
    </source>
</evidence>
<dbReference type="AlphaFoldDB" id="A0A067LTL4"/>
<comment type="catalytic activity">
    <reaction evidence="1 9">
        <text>Endohydrolysis of (1-&gt;4)-beta-D-glucosidic linkages in cellulose, lichenin and cereal beta-D-glucans.</text>
        <dbReference type="EC" id="3.2.1.4"/>
    </reaction>
</comment>
<comment type="similarity">
    <text evidence="2 8 9">Belongs to the glycosyl hydrolase 9 (cellulase E) family.</text>
</comment>
<evidence type="ECO:0000259" key="11">
    <source>
        <dbReference type="Pfam" id="PF00759"/>
    </source>
</evidence>
<keyword evidence="13" id="KW-1185">Reference proteome</keyword>
<feature type="signal peptide" evidence="9">
    <location>
        <begin position="1"/>
        <end position="20"/>
    </location>
</feature>
<feature type="domain" description="Glycoside hydrolase family 9" evidence="11">
    <location>
        <begin position="51"/>
        <end position="503"/>
    </location>
</feature>
<evidence type="ECO:0000256" key="3">
    <source>
        <dbReference type="ARBA" id="ARBA00022801"/>
    </source>
</evidence>
<dbReference type="EMBL" id="KL198128">
    <property type="protein sequence ID" value="KDQ06638.1"/>
    <property type="molecule type" value="Genomic_DNA"/>
</dbReference>
<evidence type="ECO:0000256" key="4">
    <source>
        <dbReference type="ARBA" id="ARBA00023001"/>
    </source>
</evidence>
<keyword evidence="4 9" id="KW-0136">Cellulose degradation</keyword>
<gene>
    <name evidence="12" type="ORF">BOTBODRAFT_39442</name>
</gene>
<reference evidence="13" key="1">
    <citation type="journal article" date="2014" name="Proc. Natl. Acad. Sci. U.S.A.">
        <title>Extensive sampling of basidiomycete genomes demonstrates inadequacy of the white-rot/brown-rot paradigm for wood decay fungi.</title>
        <authorList>
            <person name="Riley R."/>
            <person name="Salamov A.A."/>
            <person name="Brown D.W."/>
            <person name="Nagy L.G."/>
            <person name="Floudas D."/>
            <person name="Held B.W."/>
            <person name="Levasseur A."/>
            <person name="Lombard V."/>
            <person name="Morin E."/>
            <person name="Otillar R."/>
            <person name="Lindquist E.A."/>
            <person name="Sun H."/>
            <person name="LaButti K.M."/>
            <person name="Schmutz J."/>
            <person name="Jabbour D."/>
            <person name="Luo H."/>
            <person name="Baker S.E."/>
            <person name="Pisabarro A.G."/>
            <person name="Walton J.D."/>
            <person name="Blanchette R.A."/>
            <person name="Henrissat B."/>
            <person name="Martin F."/>
            <person name="Cullen D."/>
            <person name="Hibbett D.S."/>
            <person name="Grigoriev I.V."/>
        </authorList>
    </citation>
    <scope>NUCLEOTIDE SEQUENCE [LARGE SCALE GENOMIC DNA]</scope>
    <source>
        <strain evidence="13">FD-172 SS1</strain>
    </source>
</reference>
<protein>
    <recommendedName>
        <fullName evidence="9">Endoglucanase</fullName>
        <ecNumber evidence="9">3.2.1.4</ecNumber>
    </recommendedName>
</protein>
<accession>A0A067LTL4</accession>
<dbReference type="InterPro" id="IPR001701">
    <property type="entry name" value="Glyco_hydro_9"/>
</dbReference>
<dbReference type="STRING" id="930990.A0A067LTL4"/>
<dbReference type="HOGENOM" id="CLU_008926_1_5_1"/>
<evidence type="ECO:0000256" key="9">
    <source>
        <dbReference type="RuleBase" id="RU361166"/>
    </source>
</evidence>
<dbReference type="GO" id="GO:0030245">
    <property type="term" value="P:cellulose catabolic process"/>
    <property type="evidence" value="ECO:0007669"/>
    <property type="project" value="UniProtKB-KW"/>
</dbReference>
<keyword evidence="5 8" id="KW-0119">Carbohydrate metabolism</keyword>
<evidence type="ECO:0000256" key="7">
    <source>
        <dbReference type="ARBA" id="ARBA00023326"/>
    </source>
</evidence>
<feature type="region of interest" description="Disordered" evidence="10">
    <location>
        <begin position="432"/>
        <end position="451"/>
    </location>
</feature>
<sequence>MRILGSSLLAVALAGRVVDAALPLPSPPFLPPQASAGSQPSPARIPNAQWSTLLGNLLYFYEAQRSGPLPSTNRVPWRNSSGLNDGSDLGIDLTGGYYDAGDYIKCTFPLSFTLASICWGAMDFGTGYDLAKQTPYLDDMLRWGLGWLIKAHPNDNTLIIQVGDADIDNNYWGGDQTLPTPRPSLQINATSHGTDAAASAAAAFASCSALYSSTIPLSKGSKPAALQDTAFANTLLGHATKLFSFATAQPFVHYQDSVPTVNDTYASTGYEDDIVWASLFVSLAENSSSGFETAKSYYNSLSLNVSDSYLSWDDKTPALAVLFTQLLTFRSDFAKGTQGELNTWKSRAETYFDRILQLKSRSSLTKGGLIWYPGPLESPPASVNPAVNLAMLLYRYAPMATSQEKGDAYIAYAKKQLDYVLGKNPMHVPYIVGSNPNSPSNPHSAQASGGTDVNDIDNNPPVELHILYGGVVGGPDEHDNFYDLRSDWAQSEVALDYNAPVLTLAAMGVTNFADDPYFTALQPGAYSAVKPSGAPCDPAFPCTGRGKRHDL</sequence>
<dbReference type="InParanoid" id="A0A067LTL4"/>
<dbReference type="InterPro" id="IPR012341">
    <property type="entry name" value="6hp_glycosidase-like_sf"/>
</dbReference>
<keyword evidence="9" id="KW-0732">Signal</keyword>
<evidence type="ECO:0000313" key="12">
    <source>
        <dbReference type="EMBL" id="KDQ06638.1"/>
    </source>
</evidence>
<evidence type="ECO:0000256" key="2">
    <source>
        <dbReference type="ARBA" id="ARBA00007072"/>
    </source>
</evidence>
<evidence type="ECO:0000256" key="6">
    <source>
        <dbReference type="ARBA" id="ARBA00023295"/>
    </source>
</evidence>
<feature type="chain" id="PRO_5005103528" description="Endoglucanase" evidence="9">
    <location>
        <begin position="21"/>
        <end position="551"/>
    </location>
</feature>
<evidence type="ECO:0000256" key="8">
    <source>
        <dbReference type="PROSITE-ProRule" id="PRU10060"/>
    </source>
</evidence>
<dbReference type="PROSITE" id="PS00698">
    <property type="entry name" value="GH9_3"/>
    <property type="match status" value="1"/>
</dbReference>
<organism evidence="12 13">
    <name type="scientific">Botryobasidium botryosum (strain FD-172 SS1)</name>
    <dbReference type="NCBI Taxonomy" id="930990"/>
    <lineage>
        <taxon>Eukaryota</taxon>
        <taxon>Fungi</taxon>
        <taxon>Dikarya</taxon>
        <taxon>Basidiomycota</taxon>
        <taxon>Agaricomycotina</taxon>
        <taxon>Agaricomycetes</taxon>
        <taxon>Cantharellales</taxon>
        <taxon>Botryobasidiaceae</taxon>
        <taxon>Botryobasidium</taxon>
    </lineage>
</organism>
<proteinExistence type="inferred from homology"/>
<evidence type="ECO:0000256" key="5">
    <source>
        <dbReference type="ARBA" id="ARBA00023277"/>
    </source>
</evidence>
<name>A0A067LTL4_BOTB1</name>
<dbReference type="SUPFAM" id="SSF48208">
    <property type="entry name" value="Six-hairpin glycosidases"/>
    <property type="match status" value="1"/>
</dbReference>
<dbReference type="InterPro" id="IPR008928">
    <property type="entry name" value="6-hairpin_glycosidase_sf"/>
</dbReference>
<keyword evidence="6 8" id="KW-0326">Glycosidase</keyword>
<feature type="active site" evidence="8">
    <location>
        <position position="483"/>
    </location>
</feature>
<evidence type="ECO:0000313" key="13">
    <source>
        <dbReference type="Proteomes" id="UP000027195"/>
    </source>
</evidence>
<dbReference type="GO" id="GO:0008810">
    <property type="term" value="F:cellulase activity"/>
    <property type="evidence" value="ECO:0007669"/>
    <property type="project" value="UniProtKB-EC"/>
</dbReference>
<dbReference type="Gene3D" id="1.50.10.10">
    <property type="match status" value="1"/>
</dbReference>
<dbReference type="EC" id="3.2.1.4" evidence="9"/>
<dbReference type="Pfam" id="PF00759">
    <property type="entry name" value="Glyco_hydro_9"/>
    <property type="match status" value="1"/>
</dbReference>
<keyword evidence="3 8" id="KW-0378">Hydrolase</keyword>